<dbReference type="Pfam" id="PF13304">
    <property type="entry name" value="AAA_21"/>
    <property type="match status" value="1"/>
</dbReference>
<name>A0A0A6PE77_9GAMM</name>
<dbReference type="Proteomes" id="UP000030428">
    <property type="component" value="Unassembled WGS sequence"/>
</dbReference>
<dbReference type="PANTHER" id="PTHR43581:SF2">
    <property type="entry name" value="EXCINUCLEASE ATPASE SUBUNIT"/>
    <property type="match status" value="1"/>
</dbReference>
<keyword evidence="3" id="KW-1185">Reference proteome</keyword>
<dbReference type="Gene3D" id="3.40.50.300">
    <property type="entry name" value="P-loop containing nucleotide triphosphate hydrolases"/>
    <property type="match status" value="1"/>
</dbReference>
<accession>A0A0A6PE77</accession>
<dbReference type="InterPro" id="IPR027417">
    <property type="entry name" value="P-loop_NTPase"/>
</dbReference>
<protein>
    <recommendedName>
        <fullName evidence="1">ATPase AAA-type core domain-containing protein</fullName>
    </recommendedName>
</protein>
<evidence type="ECO:0000259" key="1">
    <source>
        <dbReference type="Pfam" id="PF13304"/>
    </source>
</evidence>
<organism evidence="2 3">
    <name type="scientific">Candidatus Thiomargarita nelsonii</name>
    <dbReference type="NCBI Taxonomy" id="1003181"/>
    <lineage>
        <taxon>Bacteria</taxon>
        <taxon>Pseudomonadati</taxon>
        <taxon>Pseudomonadota</taxon>
        <taxon>Gammaproteobacteria</taxon>
        <taxon>Thiotrichales</taxon>
        <taxon>Thiotrichaceae</taxon>
        <taxon>Thiomargarita</taxon>
    </lineage>
</organism>
<dbReference type="InterPro" id="IPR051396">
    <property type="entry name" value="Bact_Antivir_Def_Nuclease"/>
</dbReference>
<dbReference type="PANTHER" id="PTHR43581">
    <property type="entry name" value="ATP/GTP PHOSPHATASE"/>
    <property type="match status" value="1"/>
</dbReference>
<evidence type="ECO:0000313" key="2">
    <source>
        <dbReference type="EMBL" id="KHD09033.1"/>
    </source>
</evidence>
<dbReference type="AlphaFoldDB" id="A0A0A6PE77"/>
<proteinExistence type="predicted"/>
<sequence>MKINLRNLGVINNASIDLKPLTVFIGDNGTGKTWAAYTLSAILGLDGYEKYHRAFLESQTQQTYPPLDKAITQLLEEGNAQIDLVQFANDYAELYINEVARLAPKWMRTFMATRRVTFENLQMHISLGDTKPAFLDKITAVAVEKKLSFGSRRGALLNALKESGNATLYFYSEGEVLKKLPSRAVKQFVGVQLFQILHSTFYSKVYTLPTERTTFITFPFHHEAIKKNEKSEGNINWLAPVQSFLGMIADAYLPSISAEREEQIKENPQILEYIKLADILETDILQGKLSIDTSGLLKELLFQPAGSQNKLEMPIVSSMVKELAPLVLYLRYFAEPNEWLIIDEPEMNLHPAAQVEIIEFLAMLVNAGLHVLITTHSPYIVDHLANLMQAAKHDDKEAIDKLFYLEQRNAFISQAQVSIYLFEEGTAKNIVDEDGIIDWSTFGDVSSDVSSMFPQLLKTTT</sequence>
<gene>
    <name evidence="2" type="ORF">PN36_16240</name>
</gene>
<dbReference type="EMBL" id="JSZA02000060">
    <property type="protein sequence ID" value="KHD09033.1"/>
    <property type="molecule type" value="Genomic_DNA"/>
</dbReference>
<dbReference type="InterPro" id="IPR003959">
    <property type="entry name" value="ATPase_AAA_core"/>
</dbReference>
<reference evidence="2 3" key="1">
    <citation type="journal article" date="2016" name="Front. Microbiol.">
        <title>Single-Cell (Meta-)Genomics of a Dimorphic Candidatus Thiomargarita nelsonii Reveals Genomic Plasticity.</title>
        <authorList>
            <person name="Flood B.E."/>
            <person name="Fliss P."/>
            <person name="Jones D.S."/>
            <person name="Dick G.J."/>
            <person name="Jain S."/>
            <person name="Kaster A.K."/>
            <person name="Winkel M."/>
            <person name="Mussmann M."/>
            <person name="Bailey J."/>
        </authorList>
    </citation>
    <scope>NUCLEOTIDE SEQUENCE [LARGE SCALE GENOMIC DNA]</scope>
    <source>
        <strain evidence="2">Hydrate Ridge</strain>
    </source>
</reference>
<comment type="caution">
    <text evidence="2">The sequence shown here is derived from an EMBL/GenBank/DDBJ whole genome shotgun (WGS) entry which is preliminary data.</text>
</comment>
<feature type="domain" description="ATPase AAA-type core" evidence="1">
    <location>
        <begin position="21"/>
        <end position="382"/>
    </location>
</feature>
<dbReference type="SUPFAM" id="SSF52540">
    <property type="entry name" value="P-loop containing nucleoside triphosphate hydrolases"/>
    <property type="match status" value="1"/>
</dbReference>
<evidence type="ECO:0000313" key="3">
    <source>
        <dbReference type="Proteomes" id="UP000030428"/>
    </source>
</evidence>